<organism evidence="5 6">
    <name type="scientific">Dictyobacter alpinus</name>
    <dbReference type="NCBI Taxonomy" id="2014873"/>
    <lineage>
        <taxon>Bacteria</taxon>
        <taxon>Bacillati</taxon>
        <taxon>Chloroflexota</taxon>
        <taxon>Ktedonobacteria</taxon>
        <taxon>Ktedonobacterales</taxon>
        <taxon>Dictyobacteraceae</taxon>
        <taxon>Dictyobacter</taxon>
    </lineage>
</organism>
<dbReference type="Proteomes" id="UP000287171">
    <property type="component" value="Unassembled WGS sequence"/>
</dbReference>
<dbReference type="PANTHER" id="PTHR30146:SF109">
    <property type="entry name" value="HTH-TYPE TRANSCRIPTIONAL REGULATOR GALS"/>
    <property type="match status" value="1"/>
</dbReference>
<dbReference type="InterPro" id="IPR046335">
    <property type="entry name" value="LacI/GalR-like_sensor"/>
</dbReference>
<keyword evidence="6" id="KW-1185">Reference proteome</keyword>
<evidence type="ECO:0000256" key="1">
    <source>
        <dbReference type="ARBA" id="ARBA00023015"/>
    </source>
</evidence>
<evidence type="ECO:0000256" key="3">
    <source>
        <dbReference type="ARBA" id="ARBA00023163"/>
    </source>
</evidence>
<dbReference type="SUPFAM" id="SSF47413">
    <property type="entry name" value="lambda repressor-like DNA-binding domains"/>
    <property type="match status" value="1"/>
</dbReference>
<comment type="caution">
    <text evidence="5">The sequence shown here is derived from an EMBL/GenBank/DDBJ whole genome shotgun (WGS) entry which is preliminary data.</text>
</comment>
<dbReference type="PROSITE" id="PS50932">
    <property type="entry name" value="HTH_LACI_2"/>
    <property type="match status" value="1"/>
</dbReference>
<keyword evidence="3" id="KW-0804">Transcription</keyword>
<dbReference type="Pfam" id="PF13377">
    <property type="entry name" value="Peripla_BP_3"/>
    <property type="match status" value="1"/>
</dbReference>
<dbReference type="SMART" id="SM00354">
    <property type="entry name" value="HTH_LACI"/>
    <property type="match status" value="1"/>
</dbReference>
<name>A0A402BK50_9CHLR</name>
<dbReference type="EMBL" id="BIFT01000002">
    <property type="protein sequence ID" value="GCE31737.1"/>
    <property type="molecule type" value="Genomic_DNA"/>
</dbReference>
<dbReference type="SUPFAM" id="SSF53822">
    <property type="entry name" value="Periplasmic binding protein-like I"/>
    <property type="match status" value="1"/>
</dbReference>
<dbReference type="GO" id="GO:0000976">
    <property type="term" value="F:transcription cis-regulatory region binding"/>
    <property type="evidence" value="ECO:0007669"/>
    <property type="project" value="TreeGrafter"/>
</dbReference>
<sequence>MDKDKSSGEFTRSVMSDIAQKSGVSVTTVSRVLHGNKHVSFATRDKVMKHVNTLGYVHQRNTHKITRRIGISVPFFNTYFGDIMEGAYEAVQGRGAQFIPVRTMNDYATEVSQMQQLLQQNISGMLFLLPQQPAADLLSLKEQQGIPFVVADPFILVPDEIPTIMVENISASMLGMEHLLSLGHRRISMITGPAHWAVTINRVAGYYAALAAAGVPIDPDLICEGRWTAESGEEICHYLLSLPEPPTAIFACNDAMAIGAMHNIHRQGLKIPEDISVIGFDDASEKLPYLIPPLTTIHHPLKEIGRLSIDVLYRLMQQQPLDATHIKLSTRLIIRESTGPCKSL</sequence>
<dbReference type="PROSITE" id="PS00356">
    <property type="entry name" value="HTH_LACI_1"/>
    <property type="match status" value="1"/>
</dbReference>
<evidence type="ECO:0000256" key="2">
    <source>
        <dbReference type="ARBA" id="ARBA00023125"/>
    </source>
</evidence>
<dbReference type="Gene3D" id="1.10.260.40">
    <property type="entry name" value="lambda repressor-like DNA-binding domains"/>
    <property type="match status" value="1"/>
</dbReference>
<accession>A0A402BK50</accession>
<keyword evidence="1" id="KW-0805">Transcription regulation</keyword>
<dbReference type="AlphaFoldDB" id="A0A402BK50"/>
<evidence type="ECO:0000259" key="4">
    <source>
        <dbReference type="PROSITE" id="PS50932"/>
    </source>
</evidence>
<dbReference type="Pfam" id="PF00356">
    <property type="entry name" value="LacI"/>
    <property type="match status" value="1"/>
</dbReference>
<gene>
    <name evidence="5" type="primary">cytR</name>
    <name evidence="5" type="ORF">KDA_72210</name>
</gene>
<reference evidence="6" key="1">
    <citation type="submission" date="2018-12" db="EMBL/GenBank/DDBJ databases">
        <title>Tengunoibacter tsumagoiensis gen. nov., sp. nov., Dictyobacter kobayashii sp. nov., D. alpinus sp. nov., and D. joshuensis sp. nov. and description of Dictyobacteraceae fam. nov. within the order Ktedonobacterales isolated from Tengu-no-mugimeshi.</title>
        <authorList>
            <person name="Wang C.M."/>
            <person name="Zheng Y."/>
            <person name="Sakai Y."/>
            <person name="Toyoda A."/>
            <person name="Minakuchi Y."/>
            <person name="Abe K."/>
            <person name="Yokota A."/>
            <person name="Yabe S."/>
        </authorList>
    </citation>
    <scope>NUCLEOTIDE SEQUENCE [LARGE SCALE GENOMIC DNA]</scope>
    <source>
        <strain evidence="6">Uno16</strain>
    </source>
</reference>
<proteinExistence type="predicted"/>
<dbReference type="RefSeq" id="WP_161982681.1">
    <property type="nucleotide sequence ID" value="NZ_BIFT01000002.1"/>
</dbReference>
<feature type="domain" description="HTH lacI-type" evidence="4">
    <location>
        <begin position="15"/>
        <end position="57"/>
    </location>
</feature>
<keyword evidence="2 5" id="KW-0238">DNA-binding</keyword>
<dbReference type="GO" id="GO:0003700">
    <property type="term" value="F:DNA-binding transcription factor activity"/>
    <property type="evidence" value="ECO:0007669"/>
    <property type="project" value="TreeGrafter"/>
</dbReference>
<dbReference type="InterPro" id="IPR028082">
    <property type="entry name" value="Peripla_BP_I"/>
</dbReference>
<dbReference type="PANTHER" id="PTHR30146">
    <property type="entry name" value="LACI-RELATED TRANSCRIPTIONAL REPRESSOR"/>
    <property type="match status" value="1"/>
</dbReference>
<dbReference type="InterPro" id="IPR000843">
    <property type="entry name" value="HTH_LacI"/>
</dbReference>
<dbReference type="CDD" id="cd01392">
    <property type="entry name" value="HTH_LacI"/>
    <property type="match status" value="1"/>
</dbReference>
<evidence type="ECO:0000313" key="6">
    <source>
        <dbReference type="Proteomes" id="UP000287171"/>
    </source>
</evidence>
<evidence type="ECO:0000313" key="5">
    <source>
        <dbReference type="EMBL" id="GCE31737.1"/>
    </source>
</evidence>
<protein>
    <submittedName>
        <fullName evidence="5">DNA-binding transcriptional regulator CytR</fullName>
    </submittedName>
</protein>
<dbReference type="Gene3D" id="3.40.50.2300">
    <property type="match status" value="2"/>
</dbReference>
<dbReference type="InterPro" id="IPR010982">
    <property type="entry name" value="Lambda_DNA-bd_dom_sf"/>
</dbReference>